<dbReference type="EMBL" id="JAMZEB010000002">
    <property type="protein sequence ID" value="MCP2362361.1"/>
    <property type="molecule type" value="Genomic_DNA"/>
</dbReference>
<proteinExistence type="predicted"/>
<dbReference type="Proteomes" id="UP001139648">
    <property type="component" value="Unassembled WGS sequence"/>
</dbReference>
<sequence length="125" mass="13915">MARSRKRPRRLVAGDETFLWVVAHNHRDEQGRPRECRETLRLRRSGARGRLLIVFQEGPGRLLAHSGAVGAGGLWLNLHEPGTVRALLDEATLRGWDSDDPLTAHLDGWDLFTAVAPPLTAQARP</sequence>
<reference evidence="1" key="1">
    <citation type="submission" date="2022-06" db="EMBL/GenBank/DDBJ databases">
        <title>Sequencing the genomes of 1000 actinobacteria strains.</title>
        <authorList>
            <person name="Klenk H.-P."/>
        </authorList>
    </citation>
    <scope>NUCLEOTIDE SEQUENCE</scope>
    <source>
        <strain evidence="1">DSM 46694</strain>
    </source>
</reference>
<protein>
    <submittedName>
        <fullName evidence="1">Uncharacterized protein</fullName>
    </submittedName>
</protein>
<organism evidence="1 2">
    <name type="scientific">Nonomuraea thailandensis</name>
    <dbReference type="NCBI Taxonomy" id="1188745"/>
    <lineage>
        <taxon>Bacteria</taxon>
        <taxon>Bacillati</taxon>
        <taxon>Actinomycetota</taxon>
        <taxon>Actinomycetes</taxon>
        <taxon>Streptosporangiales</taxon>
        <taxon>Streptosporangiaceae</taxon>
        <taxon>Nonomuraea</taxon>
    </lineage>
</organism>
<evidence type="ECO:0000313" key="2">
    <source>
        <dbReference type="Proteomes" id="UP001139648"/>
    </source>
</evidence>
<comment type="caution">
    <text evidence="1">The sequence shown here is derived from an EMBL/GenBank/DDBJ whole genome shotgun (WGS) entry which is preliminary data.</text>
</comment>
<name>A0A9X2GNS3_9ACTN</name>
<evidence type="ECO:0000313" key="1">
    <source>
        <dbReference type="EMBL" id="MCP2362361.1"/>
    </source>
</evidence>
<dbReference type="RefSeq" id="WP_253753032.1">
    <property type="nucleotide sequence ID" value="NZ_BAABKA010000069.1"/>
</dbReference>
<dbReference type="AlphaFoldDB" id="A0A9X2GNS3"/>
<keyword evidence="2" id="KW-1185">Reference proteome</keyword>
<accession>A0A9X2GNS3</accession>
<gene>
    <name evidence="1" type="ORF">HD597_009381</name>
</gene>